<dbReference type="OrthoDB" id="10558918at2759"/>
<dbReference type="RefSeq" id="XP_008045728.1">
    <property type="nucleotide sequence ID" value="XM_008047537.1"/>
</dbReference>
<organism evidence="2 3">
    <name type="scientific">Trametes versicolor (strain FP-101664)</name>
    <name type="common">White-rot fungus</name>
    <name type="synonym">Coriolus versicolor</name>
    <dbReference type="NCBI Taxonomy" id="717944"/>
    <lineage>
        <taxon>Eukaryota</taxon>
        <taxon>Fungi</taxon>
        <taxon>Dikarya</taxon>
        <taxon>Basidiomycota</taxon>
        <taxon>Agaricomycotina</taxon>
        <taxon>Agaricomycetes</taxon>
        <taxon>Polyporales</taxon>
        <taxon>Polyporaceae</taxon>
        <taxon>Trametes</taxon>
    </lineage>
</organism>
<name>R7S711_TRAVS</name>
<gene>
    <name evidence="2" type="ORF">TRAVEDRAFT_54612</name>
</gene>
<reference evidence="3" key="1">
    <citation type="journal article" date="2012" name="Science">
        <title>The Paleozoic origin of enzymatic lignin decomposition reconstructed from 31 fungal genomes.</title>
        <authorList>
            <person name="Floudas D."/>
            <person name="Binder M."/>
            <person name="Riley R."/>
            <person name="Barry K."/>
            <person name="Blanchette R.A."/>
            <person name="Henrissat B."/>
            <person name="Martinez A.T."/>
            <person name="Otillar R."/>
            <person name="Spatafora J.W."/>
            <person name="Yadav J.S."/>
            <person name="Aerts A."/>
            <person name="Benoit I."/>
            <person name="Boyd A."/>
            <person name="Carlson A."/>
            <person name="Copeland A."/>
            <person name="Coutinho P.M."/>
            <person name="de Vries R.P."/>
            <person name="Ferreira P."/>
            <person name="Findley K."/>
            <person name="Foster B."/>
            <person name="Gaskell J."/>
            <person name="Glotzer D."/>
            <person name="Gorecki P."/>
            <person name="Heitman J."/>
            <person name="Hesse C."/>
            <person name="Hori C."/>
            <person name="Igarashi K."/>
            <person name="Jurgens J.A."/>
            <person name="Kallen N."/>
            <person name="Kersten P."/>
            <person name="Kohler A."/>
            <person name="Kuees U."/>
            <person name="Kumar T.K.A."/>
            <person name="Kuo A."/>
            <person name="LaButti K."/>
            <person name="Larrondo L.F."/>
            <person name="Lindquist E."/>
            <person name="Ling A."/>
            <person name="Lombard V."/>
            <person name="Lucas S."/>
            <person name="Lundell T."/>
            <person name="Martin R."/>
            <person name="McLaughlin D.J."/>
            <person name="Morgenstern I."/>
            <person name="Morin E."/>
            <person name="Murat C."/>
            <person name="Nagy L.G."/>
            <person name="Nolan M."/>
            <person name="Ohm R.A."/>
            <person name="Patyshakuliyeva A."/>
            <person name="Rokas A."/>
            <person name="Ruiz-Duenas F.J."/>
            <person name="Sabat G."/>
            <person name="Salamov A."/>
            <person name="Samejima M."/>
            <person name="Schmutz J."/>
            <person name="Slot J.C."/>
            <person name="St John F."/>
            <person name="Stenlid J."/>
            <person name="Sun H."/>
            <person name="Sun S."/>
            <person name="Syed K."/>
            <person name="Tsang A."/>
            <person name="Wiebenga A."/>
            <person name="Young D."/>
            <person name="Pisabarro A."/>
            <person name="Eastwood D.C."/>
            <person name="Martin F."/>
            <person name="Cullen D."/>
            <person name="Grigoriev I.V."/>
            <person name="Hibbett D.S."/>
        </authorList>
    </citation>
    <scope>NUCLEOTIDE SEQUENCE [LARGE SCALE GENOMIC DNA]</scope>
    <source>
        <strain evidence="3">FP-101664</strain>
    </source>
</reference>
<feature type="compositionally biased region" description="Acidic residues" evidence="1">
    <location>
        <begin position="49"/>
        <end position="65"/>
    </location>
</feature>
<dbReference type="AlphaFoldDB" id="R7S711"/>
<dbReference type="Proteomes" id="UP000054317">
    <property type="component" value="Unassembled WGS sequence"/>
</dbReference>
<evidence type="ECO:0000313" key="2">
    <source>
        <dbReference type="EMBL" id="EIW51385.1"/>
    </source>
</evidence>
<evidence type="ECO:0000313" key="3">
    <source>
        <dbReference type="Proteomes" id="UP000054317"/>
    </source>
</evidence>
<accession>R7S711</accession>
<protein>
    <submittedName>
        <fullName evidence="2">Uncharacterized protein</fullName>
    </submittedName>
</protein>
<feature type="region of interest" description="Disordered" evidence="1">
    <location>
        <begin position="22"/>
        <end position="105"/>
    </location>
</feature>
<evidence type="ECO:0000256" key="1">
    <source>
        <dbReference type="SAM" id="MobiDB-lite"/>
    </source>
</evidence>
<proteinExistence type="predicted"/>
<keyword evidence="3" id="KW-1185">Reference proteome</keyword>
<dbReference type="GeneID" id="19417460"/>
<dbReference type="KEGG" id="tvs:TRAVEDRAFT_54612"/>
<dbReference type="EMBL" id="JH711815">
    <property type="protein sequence ID" value="EIW51385.1"/>
    <property type="molecule type" value="Genomic_DNA"/>
</dbReference>
<sequence>MKVMADQQASVLRDMKTVQEKQADALAAMAGSRKAAPSTSRPGRRTNAEDEMDIDDGELADDEEAAIPIPSRKGKKPKLQGPPVEQDPQRKKFLVRSNYEGVYGI</sequence>